<dbReference type="AlphaFoldDB" id="A0A2C9JNN6"/>
<dbReference type="VEuPathDB" id="VectorBase:BGLAX_049361"/>
<dbReference type="GO" id="GO:0001736">
    <property type="term" value="P:establishment of planar polarity"/>
    <property type="evidence" value="ECO:0007669"/>
    <property type="project" value="InterPro"/>
</dbReference>
<evidence type="ECO:0000256" key="2">
    <source>
        <dbReference type="ARBA" id="ARBA00022473"/>
    </source>
</evidence>
<dbReference type="InterPro" id="IPR039151">
    <property type="entry name" value="INTU"/>
</dbReference>
<dbReference type="Pfam" id="PF19031">
    <property type="entry name" value="Intu_longin_1"/>
    <property type="match status" value="1"/>
</dbReference>
<accession>A0A2C9JNN6</accession>
<name>A0A2C9JNN6_BIOGL</name>
<organism evidence="7 8">
    <name type="scientific">Biomphalaria glabrata</name>
    <name type="common">Bloodfluke planorb</name>
    <name type="synonym">Freshwater snail</name>
    <dbReference type="NCBI Taxonomy" id="6526"/>
    <lineage>
        <taxon>Eukaryota</taxon>
        <taxon>Metazoa</taxon>
        <taxon>Spiralia</taxon>
        <taxon>Lophotrochozoa</taxon>
        <taxon>Mollusca</taxon>
        <taxon>Gastropoda</taxon>
        <taxon>Heterobranchia</taxon>
        <taxon>Euthyneura</taxon>
        <taxon>Panpulmonata</taxon>
        <taxon>Hygrophila</taxon>
        <taxon>Lymnaeoidea</taxon>
        <taxon>Planorbidae</taxon>
        <taxon>Biomphalaria</taxon>
    </lineage>
</organism>
<evidence type="ECO:0000259" key="6">
    <source>
        <dbReference type="Pfam" id="PF19032"/>
    </source>
</evidence>
<dbReference type="Proteomes" id="UP000076420">
    <property type="component" value="Unassembled WGS sequence"/>
</dbReference>
<evidence type="ECO:0000259" key="5">
    <source>
        <dbReference type="Pfam" id="PF19031"/>
    </source>
</evidence>
<dbReference type="GO" id="GO:0005737">
    <property type="term" value="C:cytoplasm"/>
    <property type="evidence" value="ECO:0007669"/>
    <property type="project" value="UniProtKB-SubCell"/>
</dbReference>
<dbReference type="OrthoDB" id="10038586at2759"/>
<dbReference type="GO" id="GO:0007399">
    <property type="term" value="P:nervous system development"/>
    <property type="evidence" value="ECO:0007669"/>
    <property type="project" value="TreeGrafter"/>
</dbReference>
<evidence type="ECO:0000256" key="4">
    <source>
        <dbReference type="SAM" id="MobiDB-lite"/>
    </source>
</evidence>
<dbReference type="VEuPathDB" id="VectorBase:BGLB005384"/>
<comment type="subcellular location">
    <subcellularLocation>
        <location evidence="1">Cytoplasm</location>
    </subcellularLocation>
</comment>
<sequence>MFGLKVPISATERKDEFDSVSTILSQSSITRKSLTKGSPEWLTSGGDEGEIFHLELPTGVETRLARLSSLDGGSVSSLALGAGCNSEDTGYSSDQELSLFEQASKIAKKRSKSSKLSSKARTSSSSSGSDKLSVGTTKSRSVGGSVLDESLDDGVFLQKSNFRSSQTSTVSSSSTSSHCSCGEQSHVISRHIHRTRPSCTHTLSKHCDNHHDWRTTELEVLVHSSNAWTSSSPNGSALCEQLLGIVLLAKDDNSYSRFNGSHVIIKGLLPHSDPVMKPEILVGRRLHSIDGQELTWCNMDTLMSSISKFKKVKLTLKSLRPEKSELDLEKLVSILTSEPHDHHGMEGMAAMYLSLEGSSQDDSGNSHDGLVYSYPAEKNSLHQLQGMFYTLAHLVKDIKSDSTIRNTTLTIDDQRIHVAYQQEYSDILVFAMPASHVSVSQLNTLLSEFARLLRILYGSIESAFNKSHHSGWIDNILTYLFRQVMQTSQIFSTNSSPGGLKEKVNLASECLPFVRYSHHISSISLPEDLKVEVDKSLSKFSSSDFADMSEHFYGCRRKYHILGSCFYYSGQLVSNQLAPSDLQDIHLYLQHHGLLELTACCSVAQLVVWHEVYPTRFFHDIADINNTFGYSEPNARWCHLIVGLKYGIFCCLLETVSVPMKKLSPLSADVFYIDQAKACLLQLQTPNLLTALNISVSRECQSAVTKSDYCATYIKTSYEKTTQMFGESLKQKSHSNSSFVAALQSDWRKLSPRTVATGENFYQSPESGKLYPVSHCSVAGSGSLELSIPTSLSANPCISRISSGRNPSIYQYCYLDGLEGTLVIGADVDSSGIFQSQIVHTFYLCCRQIHDFFHDMGEKWQSSKHQVKGGDNEHYDEVNADCSLSSMKEHGVLMTFNPHIKEDGHKSNQALEYWVVGRKLKRPSSREMFVCFHALTSQLIIDLAFKLS</sequence>
<proteinExistence type="predicted"/>
<dbReference type="InterPro" id="IPR043988">
    <property type="entry name" value="CCZ1/INTU_longin_2"/>
</dbReference>
<keyword evidence="2" id="KW-0217">Developmental protein</keyword>
<dbReference type="EnsemblMetazoa" id="BGLB005384-RB">
    <property type="protein sequence ID" value="BGLB005384-PB"/>
    <property type="gene ID" value="BGLB005384"/>
</dbReference>
<dbReference type="GO" id="GO:0016192">
    <property type="term" value="P:vesicle-mediated transport"/>
    <property type="evidence" value="ECO:0007669"/>
    <property type="project" value="InterPro"/>
</dbReference>
<dbReference type="InterPro" id="IPR043987">
    <property type="entry name" value="CCZ1/INTU/HSP4_longin_1"/>
</dbReference>
<evidence type="ECO:0000256" key="1">
    <source>
        <dbReference type="ARBA" id="ARBA00004496"/>
    </source>
</evidence>
<reference evidence="7" key="1">
    <citation type="submission" date="2020-05" db="UniProtKB">
        <authorList>
            <consortium name="EnsemblMetazoa"/>
        </authorList>
    </citation>
    <scope>IDENTIFICATION</scope>
    <source>
        <strain evidence="7">BB02</strain>
    </source>
</reference>
<dbReference type="KEGG" id="bgt:106061454"/>
<evidence type="ECO:0000313" key="7">
    <source>
        <dbReference type="EnsemblMetazoa" id="BGLB005384-PB"/>
    </source>
</evidence>
<feature type="compositionally biased region" description="Low complexity" evidence="4">
    <location>
        <begin position="114"/>
        <end position="133"/>
    </location>
</feature>
<feature type="region of interest" description="Disordered" evidence="4">
    <location>
        <begin position="111"/>
        <end position="145"/>
    </location>
</feature>
<feature type="domain" description="CCZ1/INTU/HSP4 first Longin" evidence="5">
    <location>
        <begin position="350"/>
        <end position="458"/>
    </location>
</feature>
<protein>
    <recommendedName>
        <fullName evidence="9">Protein inturned</fullName>
    </recommendedName>
</protein>
<keyword evidence="3" id="KW-0963">Cytoplasm</keyword>
<dbReference type="Pfam" id="PF19032">
    <property type="entry name" value="Intu_longin_2"/>
    <property type="match status" value="1"/>
</dbReference>
<dbReference type="PANTHER" id="PTHR21082:SF4">
    <property type="entry name" value="PROTEIN INTURNED"/>
    <property type="match status" value="1"/>
</dbReference>
<feature type="domain" description="CCZ1/INTU second Longin" evidence="6">
    <location>
        <begin position="561"/>
        <end position="680"/>
    </location>
</feature>
<dbReference type="GO" id="GO:0005929">
    <property type="term" value="C:cilium"/>
    <property type="evidence" value="ECO:0007669"/>
    <property type="project" value="TreeGrafter"/>
</dbReference>
<dbReference type="PANTHER" id="PTHR21082">
    <property type="entry name" value="PROTEIN INTURNED"/>
    <property type="match status" value="1"/>
</dbReference>
<dbReference type="STRING" id="6526.A0A2C9JNN6"/>
<dbReference type="GO" id="GO:0060271">
    <property type="term" value="P:cilium assembly"/>
    <property type="evidence" value="ECO:0007669"/>
    <property type="project" value="InterPro"/>
</dbReference>
<evidence type="ECO:0008006" key="9">
    <source>
        <dbReference type="Google" id="ProtNLM"/>
    </source>
</evidence>
<evidence type="ECO:0000313" key="8">
    <source>
        <dbReference type="Proteomes" id="UP000076420"/>
    </source>
</evidence>
<gene>
    <name evidence="7" type="primary">106061454</name>
</gene>
<evidence type="ECO:0000256" key="3">
    <source>
        <dbReference type="ARBA" id="ARBA00022490"/>
    </source>
</evidence>